<dbReference type="Gene3D" id="2.60.120.260">
    <property type="entry name" value="Galactose-binding domain-like"/>
    <property type="match status" value="1"/>
</dbReference>
<dbReference type="EMBL" id="UFXS01000001">
    <property type="protein sequence ID" value="STD53074.1"/>
    <property type="molecule type" value="Genomic_DNA"/>
</dbReference>
<dbReference type="Proteomes" id="UP000254737">
    <property type="component" value="Unassembled WGS sequence"/>
</dbReference>
<evidence type="ECO:0000313" key="1">
    <source>
        <dbReference type="EMBL" id="STD53074.1"/>
    </source>
</evidence>
<gene>
    <name evidence="1" type="ORF">NCTC13456_00292</name>
</gene>
<evidence type="ECO:0008006" key="3">
    <source>
        <dbReference type="Google" id="ProtNLM"/>
    </source>
</evidence>
<sequence length="538" mass="60035">MKQGTTNIKIVYKPLNTSVSTTFLSGNPKQTFDSDSDTFQPDRRIDPLTIKVNCLVSDTYGFVDGSVNASLTDISWKILDSNGVSTDILSTNKNYKIGTGAEKDQLRVFQNVDELAPITIVFTASYLEPKSKRIAKFQESINLSTITSSATPLQLDTDMPMGGALYVTKDTDRLLARGRLFRGKDEVPASYYWYDSAGNELTDTNGITGSKTKMISIPSTQISKSGSVVKLEVGDASDYYNSLLDDAVMNDVQVVEWKGLFQSEGENLYKGTKDFSGNDWKYIEFWNRETEIYNGFSVISRNGDWLGVYQPINVKVGDVYTFSAYIKKDAPTVEYLLFAAGDEGQGLAETPSLVLNTEVNRWERITSVIRITQEGVIKIRLEKYGVGSMFVCGIKLEKGNTATNWSPALEDMNNLIAQKKIEYKSTVKLPDNYRPATKPSKVYKGDFLLIKRYPSYTEEVLVTQGGIDASATSVQVEMIINTNEGVLQNPENYFSVKWYKQSNGTYKYSGFKVNIAMEDIIALQSTGAELDYELTEIK</sequence>
<dbReference type="AlphaFoldDB" id="A0A376FYB9"/>
<evidence type="ECO:0000313" key="2">
    <source>
        <dbReference type="Proteomes" id="UP000254737"/>
    </source>
</evidence>
<dbReference type="RefSeq" id="WP_114998240.1">
    <property type="nucleotide sequence ID" value="NZ_UFXS01000001.1"/>
</dbReference>
<proteinExistence type="predicted"/>
<reference evidence="1 2" key="1">
    <citation type="submission" date="2018-06" db="EMBL/GenBank/DDBJ databases">
        <authorList>
            <consortium name="Pathogen Informatics"/>
            <person name="Doyle S."/>
        </authorList>
    </citation>
    <scope>NUCLEOTIDE SEQUENCE [LARGE SCALE GENOMIC DNA]</scope>
    <source>
        <strain evidence="1 2">NCTC13456</strain>
    </source>
</reference>
<name>A0A376FYB9_9FLAO</name>
<protein>
    <recommendedName>
        <fullName evidence="3">CBM-cenC domain-containing protein</fullName>
    </recommendedName>
</protein>
<organism evidence="1 2">
    <name type="scientific">Empedobacter falsenii</name>
    <dbReference type="NCBI Taxonomy" id="343874"/>
    <lineage>
        <taxon>Bacteria</taxon>
        <taxon>Pseudomonadati</taxon>
        <taxon>Bacteroidota</taxon>
        <taxon>Flavobacteriia</taxon>
        <taxon>Flavobacteriales</taxon>
        <taxon>Weeksellaceae</taxon>
        <taxon>Empedobacter</taxon>
    </lineage>
</organism>
<accession>A0A376FYB9</accession>